<protein>
    <submittedName>
        <fullName evidence="3">Uncharacterized protein</fullName>
    </submittedName>
</protein>
<keyword evidence="4" id="KW-1185">Reference proteome</keyword>
<evidence type="ECO:0000256" key="2">
    <source>
        <dbReference type="SAM" id="Phobius"/>
    </source>
</evidence>
<feature type="region of interest" description="Disordered" evidence="1">
    <location>
        <begin position="17"/>
        <end position="37"/>
    </location>
</feature>
<proteinExistence type="predicted"/>
<organism evidence="3 4">
    <name type="scientific">Ilex paraguariensis</name>
    <name type="common">yerba mate</name>
    <dbReference type="NCBI Taxonomy" id="185542"/>
    <lineage>
        <taxon>Eukaryota</taxon>
        <taxon>Viridiplantae</taxon>
        <taxon>Streptophyta</taxon>
        <taxon>Embryophyta</taxon>
        <taxon>Tracheophyta</taxon>
        <taxon>Spermatophyta</taxon>
        <taxon>Magnoliopsida</taxon>
        <taxon>eudicotyledons</taxon>
        <taxon>Gunneridae</taxon>
        <taxon>Pentapetalae</taxon>
        <taxon>asterids</taxon>
        <taxon>campanulids</taxon>
        <taxon>Aquifoliales</taxon>
        <taxon>Aquifoliaceae</taxon>
        <taxon>Ilex</taxon>
    </lineage>
</organism>
<comment type="caution">
    <text evidence="3">The sequence shown here is derived from an EMBL/GenBank/DDBJ whole genome shotgun (WGS) entry which is preliminary data.</text>
</comment>
<evidence type="ECO:0000313" key="4">
    <source>
        <dbReference type="Proteomes" id="UP001642360"/>
    </source>
</evidence>
<name>A0ABC8RP07_9AQUA</name>
<evidence type="ECO:0000313" key="3">
    <source>
        <dbReference type="EMBL" id="CAK9146718.1"/>
    </source>
</evidence>
<dbReference type="Proteomes" id="UP001642360">
    <property type="component" value="Unassembled WGS sequence"/>
</dbReference>
<dbReference type="EMBL" id="CAUOFW020001613">
    <property type="protein sequence ID" value="CAK9146718.1"/>
    <property type="molecule type" value="Genomic_DNA"/>
</dbReference>
<sequence>MVRVVFYSESSATHSFVSLGSKDSEEEEQAGSSPREIDHPIIDVFEEVLPLVMVVVGEDILRPFEEVPLVRETSITTLAELPLTTEQDPIDVSHSEGRLDPSVRSSPALGGTFLFPEKASGPTIQVSVSSNPFVLVIVGDQQTTGDNSHQPAQFGISPAFLVCLALVVQALLSIIPKEYLYGMGKHF</sequence>
<accession>A0ABC8RP07</accession>
<keyword evidence="2" id="KW-1133">Transmembrane helix</keyword>
<evidence type="ECO:0000256" key="1">
    <source>
        <dbReference type="SAM" id="MobiDB-lite"/>
    </source>
</evidence>
<gene>
    <name evidence="3" type="ORF">ILEXP_LOCUS14586</name>
</gene>
<dbReference type="AlphaFoldDB" id="A0ABC8RP07"/>
<keyword evidence="2" id="KW-0472">Membrane</keyword>
<feature type="transmembrane region" description="Helical" evidence="2">
    <location>
        <begin position="154"/>
        <end position="175"/>
    </location>
</feature>
<keyword evidence="2" id="KW-0812">Transmembrane</keyword>
<reference evidence="3 4" key="1">
    <citation type="submission" date="2024-02" db="EMBL/GenBank/DDBJ databases">
        <authorList>
            <person name="Vignale AGUSTIN F."/>
            <person name="Sosa J E."/>
            <person name="Modenutti C."/>
        </authorList>
    </citation>
    <scope>NUCLEOTIDE SEQUENCE [LARGE SCALE GENOMIC DNA]</scope>
</reference>